<evidence type="ECO:0000259" key="2">
    <source>
        <dbReference type="PROSITE" id="PS50181"/>
    </source>
</evidence>
<gene>
    <name evidence="3" type="ORF">B0T19DRAFT_488190</name>
</gene>
<evidence type="ECO:0000256" key="1">
    <source>
        <dbReference type="SAM" id="MobiDB-lite"/>
    </source>
</evidence>
<name>A0AAE0I7E8_9PEZI</name>
<protein>
    <recommendedName>
        <fullName evidence="2">F-box domain-containing protein</fullName>
    </recommendedName>
</protein>
<proteinExistence type="predicted"/>
<dbReference type="PROSITE" id="PS50181">
    <property type="entry name" value="FBOX"/>
    <property type="match status" value="1"/>
</dbReference>
<comment type="caution">
    <text evidence="3">The sequence shown here is derived from an EMBL/GenBank/DDBJ whole genome shotgun (WGS) entry which is preliminary data.</text>
</comment>
<feature type="region of interest" description="Disordered" evidence="1">
    <location>
        <begin position="1"/>
        <end position="26"/>
    </location>
</feature>
<evidence type="ECO:0000313" key="4">
    <source>
        <dbReference type="Proteomes" id="UP001286456"/>
    </source>
</evidence>
<dbReference type="InterPro" id="IPR001810">
    <property type="entry name" value="F-box_dom"/>
</dbReference>
<dbReference type="EMBL" id="JAUEPO010000006">
    <property type="protein sequence ID" value="KAK3319989.1"/>
    <property type="molecule type" value="Genomic_DNA"/>
</dbReference>
<dbReference type="Proteomes" id="UP001286456">
    <property type="component" value="Unassembled WGS sequence"/>
</dbReference>
<dbReference type="Pfam" id="PF00646">
    <property type="entry name" value="F-box"/>
    <property type="match status" value="1"/>
</dbReference>
<reference evidence="3" key="2">
    <citation type="submission" date="2023-06" db="EMBL/GenBank/DDBJ databases">
        <authorList>
            <consortium name="Lawrence Berkeley National Laboratory"/>
            <person name="Haridas S."/>
            <person name="Hensen N."/>
            <person name="Bonometti L."/>
            <person name="Westerberg I."/>
            <person name="Brannstrom I.O."/>
            <person name="Guillou S."/>
            <person name="Cros-Aarteil S."/>
            <person name="Calhoun S."/>
            <person name="Kuo A."/>
            <person name="Mondo S."/>
            <person name="Pangilinan J."/>
            <person name="Riley R."/>
            <person name="Labutti K."/>
            <person name="Andreopoulos B."/>
            <person name="Lipzen A."/>
            <person name="Chen C."/>
            <person name="Yanf M."/>
            <person name="Daum C."/>
            <person name="Ng V."/>
            <person name="Clum A."/>
            <person name="Steindorff A."/>
            <person name="Ohm R."/>
            <person name="Martin F."/>
            <person name="Silar P."/>
            <person name="Natvig D."/>
            <person name="Lalanne C."/>
            <person name="Gautier V."/>
            <person name="Ament-Velasquez S.L."/>
            <person name="Kruys A."/>
            <person name="Hutchinson M.I."/>
            <person name="Powell A.J."/>
            <person name="Barry K."/>
            <person name="Miller A.N."/>
            <person name="Grigoriev I.V."/>
            <person name="Debuchy R."/>
            <person name="Gladieux P."/>
            <person name="Thoren M.H."/>
            <person name="Johannesson H."/>
        </authorList>
    </citation>
    <scope>NUCLEOTIDE SEQUENCE</scope>
    <source>
        <strain evidence="3">SMH4131-1</strain>
    </source>
</reference>
<dbReference type="SUPFAM" id="SSF48403">
    <property type="entry name" value="Ankyrin repeat"/>
    <property type="match status" value="1"/>
</dbReference>
<accession>A0AAE0I7E8</accession>
<organism evidence="3 4">
    <name type="scientific">Cercophora scortea</name>
    <dbReference type="NCBI Taxonomy" id="314031"/>
    <lineage>
        <taxon>Eukaryota</taxon>
        <taxon>Fungi</taxon>
        <taxon>Dikarya</taxon>
        <taxon>Ascomycota</taxon>
        <taxon>Pezizomycotina</taxon>
        <taxon>Sordariomycetes</taxon>
        <taxon>Sordariomycetidae</taxon>
        <taxon>Sordariales</taxon>
        <taxon>Lasiosphaeriaceae</taxon>
        <taxon>Cercophora</taxon>
    </lineage>
</organism>
<dbReference type="InterPro" id="IPR036770">
    <property type="entry name" value="Ankyrin_rpt-contain_sf"/>
</dbReference>
<sequence length="333" mass="37284">MNQPTLPRSPQTPNPRGPSSLEMPSRPRRRLSLLDLPVELYMEITRQLSPADLFHLALASKLNRHLVLKILYKREVREGLQNRALWHGLSNRIPSTLAFVRESGVQSFDLILSPPYGYDPQYPLIRAAAARDTSFVDTLLMYGCDPNLVSPGLQTPLSTILRASVEGSPRRCPMEMVLLLLKRGARADIATPRNKHPSSQRIYEALELASSPLDWTKLKENPAAPSPYARIAAMLATALREWPADDKESPVQLAMKLGTCDVHDNNSCLISIAKSFFDVAHESLTPADAEALANWMVFLGAADDGEICLFLYDDRRRYAKRRCRSSWGDNPPK</sequence>
<reference evidence="3" key="1">
    <citation type="journal article" date="2023" name="Mol. Phylogenet. Evol.">
        <title>Genome-scale phylogeny and comparative genomics of the fungal order Sordariales.</title>
        <authorList>
            <person name="Hensen N."/>
            <person name="Bonometti L."/>
            <person name="Westerberg I."/>
            <person name="Brannstrom I.O."/>
            <person name="Guillou S."/>
            <person name="Cros-Aarteil S."/>
            <person name="Calhoun S."/>
            <person name="Haridas S."/>
            <person name="Kuo A."/>
            <person name="Mondo S."/>
            <person name="Pangilinan J."/>
            <person name="Riley R."/>
            <person name="LaButti K."/>
            <person name="Andreopoulos B."/>
            <person name="Lipzen A."/>
            <person name="Chen C."/>
            <person name="Yan M."/>
            <person name="Daum C."/>
            <person name="Ng V."/>
            <person name="Clum A."/>
            <person name="Steindorff A."/>
            <person name="Ohm R.A."/>
            <person name="Martin F."/>
            <person name="Silar P."/>
            <person name="Natvig D.O."/>
            <person name="Lalanne C."/>
            <person name="Gautier V."/>
            <person name="Ament-Velasquez S.L."/>
            <person name="Kruys A."/>
            <person name="Hutchinson M.I."/>
            <person name="Powell A.J."/>
            <person name="Barry K."/>
            <person name="Miller A.N."/>
            <person name="Grigoriev I.V."/>
            <person name="Debuchy R."/>
            <person name="Gladieux P."/>
            <person name="Hiltunen Thoren M."/>
            <person name="Johannesson H."/>
        </authorList>
    </citation>
    <scope>NUCLEOTIDE SEQUENCE</scope>
    <source>
        <strain evidence="3">SMH4131-1</strain>
    </source>
</reference>
<dbReference type="Gene3D" id="1.25.40.20">
    <property type="entry name" value="Ankyrin repeat-containing domain"/>
    <property type="match status" value="1"/>
</dbReference>
<dbReference type="AlphaFoldDB" id="A0AAE0I7E8"/>
<feature type="domain" description="F-box" evidence="2">
    <location>
        <begin position="30"/>
        <end position="75"/>
    </location>
</feature>
<evidence type="ECO:0000313" key="3">
    <source>
        <dbReference type="EMBL" id="KAK3319989.1"/>
    </source>
</evidence>
<keyword evidence="4" id="KW-1185">Reference proteome</keyword>